<keyword evidence="3" id="KW-1185">Reference proteome</keyword>
<feature type="compositionally biased region" description="Polar residues" evidence="1">
    <location>
        <begin position="31"/>
        <end position="63"/>
    </location>
</feature>
<sequence>MSNNDEQTFTIQPHPAKTNDPSDPANGGAGTESNPTEGFQAAAQTLQGNNPGPAISTNSTTFQLEEPASKEDLAARSAELNKE</sequence>
<evidence type="ECO:0000256" key="1">
    <source>
        <dbReference type="SAM" id="MobiDB-lite"/>
    </source>
</evidence>
<comment type="caution">
    <text evidence="2">The sequence shown here is derived from an EMBL/GenBank/DDBJ whole genome shotgun (WGS) entry which is preliminary data.</text>
</comment>
<evidence type="ECO:0000313" key="2">
    <source>
        <dbReference type="EMBL" id="KAK0552729.1"/>
    </source>
</evidence>
<dbReference type="AlphaFoldDB" id="A0AAN6GT20"/>
<feature type="compositionally biased region" description="Polar residues" evidence="1">
    <location>
        <begin position="1"/>
        <end position="11"/>
    </location>
</feature>
<accession>A0AAN6GT20</accession>
<gene>
    <name evidence="2" type="ORF">OC846_002792</name>
</gene>
<evidence type="ECO:0000313" key="3">
    <source>
        <dbReference type="Proteomes" id="UP001176517"/>
    </source>
</evidence>
<protein>
    <submittedName>
        <fullName evidence="2">Uncharacterized protein</fullName>
    </submittedName>
</protein>
<organism evidence="2 3">
    <name type="scientific">Tilletia horrida</name>
    <dbReference type="NCBI Taxonomy" id="155126"/>
    <lineage>
        <taxon>Eukaryota</taxon>
        <taxon>Fungi</taxon>
        <taxon>Dikarya</taxon>
        <taxon>Basidiomycota</taxon>
        <taxon>Ustilaginomycotina</taxon>
        <taxon>Exobasidiomycetes</taxon>
        <taxon>Tilletiales</taxon>
        <taxon>Tilletiaceae</taxon>
        <taxon>Tilletia</taxon>
    </lineage>
</organism>
<feature type="region of interest" description="Disordered" evidence="1">
    <location>
        <begin position="1"/>
        <end position="83"/>
    </location>
</feature>
<dbReference type="Proteomes" id="UP001176517">
    <property type="component" value="Unassembled WGS sequence"/>
</dbReference>
<reference evidence="2" key="1">
    <citation type="journal article" date="2023" name="PhytoFront">
        <title>Draft Genome Resources of Seven Strains of Tilletia horrida, Causal Agent of Kernel Smut of Rice.</title>
        <authorList>
            <person name="Khanal S."/>
            <person name="Antony Babu S."/>
            <person name="Zhou X.G."/>
        </authorList>
    </citation>
    <scope>NUCLEOTIDE SEQUENCE</scope>
    <source>
        <strain evidence="2">TX6</strain>
    </source>
</reference>
<name>A0AAN6GT20_9BASI</name>
<dbReference type="EMBL" id="JAPDMZ010000059">
    <property type="protein sequence ID" value="KAK0552729.1"/>
    <property type="molecule type" value="Genomic_DNA"/>
</dbReference>
<proteinExistence type="predicted"/>
<feature type="compositionally biased region" description="Basic and acidic residues" evidence="1">
    <location>
        <begin position="67"/>
        <end position="83"/>
    </location>
</feature>